<feature type="transmembrane region" description="Helical" evidence="8">
    <location>
        <begin position="91"/>
        <end position="109"/>
    </location>
</feature>
<feature type="transmembrane region" description="Helical" evidence="8">
    <location>
        <begin position="376"/>
        <end position="395"/>
    </location>
</feature>
<evidence type="ECO:0000259" key="9">
    <source>
        <dbReference type="PROSITE" id="PS50850"/>
    </source>
</evidence>
<dbReference type="Pfam" id="PF07690">
    <property type="entry name" value="MFS_1"/>
    <property type="match status" value="1"/>
</dbReference>
<organism evidence="10 11">
    <name type="scientific">Halopseudomonas bauzanensis</name>
    <dbReference type="NCBI Taxonomy" id="653930"/>
    <lineage>
        <taxon>Bacteria</taxon>
        <taxon>Pseudomonadati</taxon>
        <taxon>Pseudomonadota</taxon>
        <taxon>Gammaproteobacteria</taxon>
        <taxon>Pseudomonadales</taxon>
        <taxon>Pseudomonadaceae</taxon>
        <taxon>Halopseudomonas</taxon>
    </lineage>
</organism>
<feature type="transmembrane region" description="Helical" evidence="8">
    <location>
        <begin position="154"/>
        <end position="179"/>
    </location>
</feature>
<dbReference type="GO" id="GO:0015293">
    <property type="term" value="F:symporter activity"/>
    <property type="evidence" value="ECO:0007669"/>
    <property type="project" value="UniProtKB-KW"/>
</dbReference>
<evidence type="ECO:0000313" key="11">
    <source>
        <dbReference type="Proteomes" id="UP000305198"/>
    </source>
</evidence>
<evidence type="ECO:0000256" key="5">
    <source>
        <dbReference type="ARBA" id="ARBA00022847"/>
    </source>
</evidence>
<dbReference type="InterPro" id="IPR036259">
    <property type="entry name" value="MFS_trans_sf"/>
</dbReference>
<evidence type="ECO:0000256" key="4">
    <source>
        <dbReference type="ARBA" id="ARBA00022692"/>
    </source>
</evidence>
<gene>
    <name evidence="10" type="ORF">FA869_07375</name>
</gene>
<feature type="transmembrane region" description="Helical" evidence="8">
    <location>
        <begin position="115"/>
        <end position="134"/>
    </location>
</feature>
<keyword evidence="2" id="KW-0813">Transport</keyword>
<comment type="subcellular location">
    <subcellularLocation>
        <location evidence="1">Cell membrane</location>
        <topology evidence="1">Multi-pass membrane protein</topology>
    </subcellularLocation>
</comment>
<dbReference type="InterPro" id="IPR020846">
    <property type="entry name" value="MFS_dom"/>
</dbReference>
<dbReference type="EMBL" id="SWAV01000002">
    <property type="protein sequence ID" value="TKA92207.1"/>
    <property type="molecule type" value="Genomic_DNA"/>
</dbReference>
<evidence type="ECO:0000256" key="6">
    <source>
        <dbReference type="ARBA" id="ARBA00022989"/>
    </source>
</evidence>
<keyword evidence="3" id="KW-1003">Cell membrane</keyword>
<dbReference type="InterPro" id="IPR011701">
    <property type="entry name" value="MFS"/>
</dbReference>
<comment type="caution">
    <text evidence="10">The sequence shown here is derived from an EMBL/GenBank/DDBJ whole genome shotgun (WGS) entry which is preliminary data.</text>
</comment>
<name>A0A4V5NKL9_9GAMM</name>
<protein>
    <submittedName>
        <fullName evidence="10">MHS family MFS transporter</fullName>
    </submittedName>
</protein>
<dbReference type="PANTHER" id="PTHR43528:SF7">
    <property type="entry name" value="MFS TRANSPORTER"/>
    <property type="match status" value="1"/>
</dbReference>
<keyword evidence="4 8" id="KW-0812">Transmembrane</keyword>
<dbReference type="Proteomes" id="UP000305198">
    <property type="component" value="Unassembled WGS sequence"/>
</dbReference>
<reference evidence="10 11" key="1">
    <citation type="submission" date="2019-04" db="EMBL/GenBank/DDBJ databases">
        <title>Crypto-aerobic microbial life in anoxic (sulfidic) marine sediments.</title>
        <authorList>
            <person name="Bhattacharya S."/>
            <person name="Roy C."/>
            <person name="Mondal N."/>
            <person name="Sarkar J."/>
            <person name="Mandal S."/>
            <person name="Rameez M.J."/>
            <person name="Ghosh W."/>
        </authorList>
    </citation>
    <scope>NUCLEOTIDE SEQUENCE [LARGE SCALE GENOMIC DNA]</scope>
    <source>
        <strain evidence="10 11">SBBB</strain>
    </source>
</reference>
<dbReference type="Gene3D" id="1.20.1250.20">
    <property type="entry name" value="MFS general substrate transporter like domains"/>
    <property type="match status" value="1"/>
</dbReference>
<dbReference type="RefSeq" id="WP_136869176.1">
    <property type="nucleotide sequence ID" value="NZ_SWAV01000002.1"/>
</dbReference>
<dbReference type="PROSITE" id="PS50850">
    <property type="entry name" value="MFS"/>
    <property type="match status" value="1"/>
</dbReference>
<dbReference type="InterPro" id="IPR051084">
    <property type="entry name" value="H+-coupled_symporters"/>
</dbReference>
<feature type="transmembrane region" description="Helical" evidence="8">
    <location>
        <begin position="286"/>
        <end position="305"/>
    </location>
</feature>
<keyword evidence="5" id="KW-0769">Symport</keyword>
<evidence type="ECO:0000256" key="7">
    <source>
        <dbReference type="ARBA" id="ARBA00023136"/>
    </source>
</evidence>
<feature type="transmembrane region" description="Helical" evidence="8">
    <location>
        <begin position="246"/>
        <end position="266"/>
    </location>
</feature>
<evidence type="ECO:0000256" key="3">
    <source>
        <dbReference type="ARBA" id="ARBA00022475"/>
    </source>
</evidence>
<dbReference type="AlphaFoldDB" id="A0A4V5NKL9"/>
<dbReference type="SUPFAM" id="SSF103473">
    <property type="entry name" value="MFS general substrate transporter"/>
    <property type="match status" value="1"/>
</dbReference>
<feature type="transmembrane region" description="Helical" evidence="8">
    <location>
        <begin position="191"/>
        <end position="210"/>
    </location>
</feature>
<keyword evidence="6 8" id="KW-1133">Transmembrane helix</keyword>
<evidence type="ECO:0000256" key="2">
    <source>
        <dbReference type="ARBA" id="ARBA00022448"/>
    </source>
</evidence>
<sequence>MQASETIPPVSRWEQIKALGVASLGGMLEYFEFIIFVFLASQIANHFTSPDMPEWLRLMQTFGIFAAGFFVRPVGGIIMAQLGDLIGRKRIFTLTLALMAGPTLVIGLLPGYEQIGIWAPIILLLCRLLQGVSLGGELPGAISFVSEQVSGHRLVFALGILASSICLGSLSGSLVVSSLTNVLGAEAMNEWGWRLPFIMGGVFGALSVYLRRFTSETPVFQELKAQRMLSEQSPFKVVVAQHRRNLILAMVLAAATTVITASTQQFPMTFFTSVRGLPLEGVSSLVTMMIALTLVGNILGGLLVMWRVLPLLLAYVLFQLVTLASLFWAYGQTSIEGLVLPFAILGLSGGIAMGLSLTFLARAFPAPIRYTGLATCYNIPIAIFGGTALLVLTYLSSVSMAYVPFYPAFFCVASIIAVICLWPHRHAISPFEENDPHAPEGHKALPRGQVVEAGTSV</sequence>
<evidence type="ECO:0000256" key="1">
    <source>
        <dbReference type="ARBA" id="ARBA00004651"/>
    </source>
</evidence>
<accession>A0A4V5NKL9</accession>
<feature type="transmembrane region" description="Helical" evidence="8">
    <location>
        <begin position="401"/>
        <end position="422"/>
    </location>
</feature>
<feature type="transmembrane region" description="Helical" evidence="8">
    <location>
        <begin position="21"/>
        <end position="43"/>
    </location>
</feature>
<evidence type="ECO:0000256" key="8">
    <source>
        <dbReference type="SAM" id="Phobius"/>
    </source>
</evidence>
<proteinExistence type="predicted"/>
<keyword evidence="7 8" id="KW-0472">Membrane</keyword>
<dbReference type="PANTHER" id="PTHR43528">
    <property type="entry name" value="ALPHA-KETOGLUTARATE PERMEASE"/>
    <property type="match status" value="1"/>
</dbReference>
<evidence type="ECO:0000313" key="10">
    <source>
        <dbReference type="EMBL" id="TKA92207.1"/>
    </source>
</evidence>
<feature type="domain" description="Major facilitator superfamily (MFS) profile" evidence="9">
    <location>
        <begin position="18"/>
        <end position="426"/>
    </location>
</feature>
<dbReference type="GO" id="GO:0005886">
    <property type="term" value="C:plasma membrane"/>
    <property type="evidence" value="ECO:0007669"/>
    <property type="project" value="UniProtKB-SubCell"/>
</dbReference>
<feature type="transmembrane region" description="Helical" evidence="8">
    <location>
        <begin position="342"/>
        <end position="364"/>
    </location>
</feature>
<feature type="transmembrane region" description="Helical" evidence="8">
    <location>
        <begin position="55"/>
        <end position="79"/>
    </location>
</feature>
<feature type="transmembrane region" description="Helical" evidence="8">
    <location>
        <begin position="312"/>
        <end position="330"/>
    </location>
</feature>